<accession>A0A2D0KNY4</accession>
<dbReference type="Pfam" id="PF07973">
    <property type="entry name" value="tRNA_SAD"/>
    <property type="match status" value="1"/>
</dbReference>
<reference evidence="5 6" key="1">
    <citation type="journal article" date="2017" name="Nat. Microbiol.">
        <title>Natural product diversity associated with the nematode symbionts Photorhabdus and Xenorhabdus.</title>
        <authorList>
            <person name="Tobias N.J."/>
            <person name="Wolff H."/>
            <person name="Djahanschiri B."/>
            <person name="Grundmann F."/>
            <person name="Kronenwerth M."/>
            <person name="Shi Y.M."/>
            <person name="Simonyi S."/>
            <person name="Grun P."/>
            <person name="Shapiro-Ilan D."/>
            <person name="Pidot S.J."/>
            <person name="Stinear T.P."/>
            <person name="Ebersberger I."/>
            <person name="Bode H.B."/>
        </authorList>
    </citation>
    <scope>NUCLEOTIDE SEQUENCE [LARGE SCALE GENOMIC DNA]</scope>
    <source>
        <strain evidence="5 6">DSM 17904</strain>
    </source>
</reference>
<evidence type="ECO:0000313" key="6">
    <source>
        <dbReference type="Proteomes" id="UP000222366"/>
    </source>
</evidence>
<dbReference type="RefSeq" id="WP_099125106.1">
    <property type="nucleotide sequence ID" value="NZ_CAWNRH010000092.1"/>
</dbReference>
<feature type="domain" description="Threonyl/alanyl tRNA synthetase SAD" evidence="4">
    <location>
        <begin position="174"/>
        <end position="215"/>
    </location>
</feature>
<dbReference type="GO" id="GO:0006419">
    <property type="term" value="P:alanyl-tRNA aminoacylation"/>
    <property type="evidence" value="ECO:0007669"/>
    <property type="project" value="InterPro"/>
</dbReference>
<dbReference type="PANTHER" id="PTHR43462:SF1">
    <property type="entry name" value="ALANYL-TRNA EDITING PROTEIN AARSD1"/>
    <property type="match status" value="1"/>
</dbReference>
<dbReference type="GO" id="GO:0046872">
    <property type="term" value="F:metal ion binding"/>
    <property type="evidence" value="ECO:0007669"/>
    <property type="project" value="UniProtKB-KW"/>
</dbReference>
<sequence>MLSTKRLFDEIPYEKHFEATVIYVGDDHIVLDQTLFYPLSGNQDFDIGSIGEYPVTAVHVDNTDEGKLDFSAPIRHYVTTDNFSIGQKIEGQIDSTRRLNTMRLHTASHIVEFFMRKMPTFLSIEGSFVNNEKDRADYFLSQNIDPQSLSALEQEVNRFISQGHEIIFKYQDGIRLWCCNEIEMPCCGTHVSNTKEIGTVKLSRKNKGKGLNRIEIKLV</sequence>
<dbReference type="InterPro" id="IPR012947">
    <property type="entry name" value="tRNA_SAD"/>
</dbReference>
<dbReference type="Gene3D" id="3.30.980.10">
    <property type="entry name" value="Threonyl-trna Synthetase, Chain A, domain 2"/>
    <property type="match status" value="1"/>
</dbReference>
<dbReference type="Proteomes" id="UP000222366">
    <property type="component" value="Unassembled WGS sequence"/>
</dbReference>
<dbReference type="GO" id="GO:0002161">
    <property type="term" value="F:aminoacyl-tRNA deacylase activity"/>
    <property type="evidence" value="ECO:0007669"/>
    <property type="project" value="UniProtKB-ARBA"/>
</dbReference>
<protein>
    <submittedName>
        <fullName evidence="5">Alanyl tRNA synthetase-related protein</fullName>
    </submittedName>
</protein>
<dbReference type="InterPro" id="IPR018164">
    <property type="entry name" value="Ala-tRNA-synth_IIc_N"/>
</dbReference>
<organism evidence="5 6">
    <name type="scientific">Xenorhabdus stockiae</name>
    <dbReference type="NCBI Taxonomy" id="351614"/>
    <lineage>
        <taxon>Bacteria</taxon>
        <taxon>Pseudomonadati</taxon>
        <taxon>Pseudomonadota</taxon>
        <taxon>Gammaproteobacteria</taxon>
        <taxon>Enterobacterales</taxon>
        <taxon>Morganellaceae</taxon>
        <taxon>Xenorhabdus</taxon>
    </lineage>
</organism>
<evidence type="ECO:0000256" key="3">
    <source>
        <dbReference type="ARBA" id="ARBA00022833"/>
    </source>
</evidence>
<dbReference type="InterPro" id="IPR018163">
    <property type="entry name" value="Thr/Ala-tRNA-synth_IIc_edit"/>
</dbReference>
<dbReference type="Pfam" id="PF01411">
    <property type="entry name" value="tRNA-synt_2c"/>
    <property type="match status" value="1"/>
</dbReference>
<dbReference type="InterPro" id="IPR051335">
    <property type="entry name" value="Alanyl-tRNA_Editing_Enzymes"/>
</dbReference>
<gene>
    <name evidence="5" type="ORF">Xsto_02280</name>
</gene>
<keyword evidence="3" id="KW-0862">Zinc</keyword>
<dbReference type="AlphaFoldDB" id="A0A2D0KNY4"/>
<comment type="cofactor">
    <cofactor evidence="1">
        <name>Zn(2+)</name>
        <dbReference type="ChEBI" id="CHEBI:29105"/>
    </cofactor>
</comment>
<evidence type="ECO:0000256" key="2">
    <source>
        <dbReference type="ARBA" id="ARBA00022723"/>
    </source>
</evidence>
<dbReference type="SUPFAM" id="SSF55186">
    <property type="entry name" value="ThrRS/AlaRS common domain"/>
    <property type="match status" value="1"/>
</dbReference>
<keyword evidence="5" id="KW-0436">Ligase</keyword>
<dbReference type="GO" id="GO:0005524">
    <property type="term" value="F:ATP binding"/>
    <property type="evidence" value="ECO:0007669"/>
    <property type="project" value="InterPro"/>
</dbReference>
<keyword evidence="2" id="KW-0479">Metal-binding</keyword>
<dbReference type="InterPro" id="IPR009000">
    <property type="entry name" value="Transl_B-barrel_sf"/>
</dbReference>
<proteinExistence type="predicted"/>
<dbReference type="GO" id="GO:0004813">
    <property type="term" value="F:alanine-tRNA ligase activity"/>
    <property type="evidence" value="ECO:0007669"/>
    <property type="project" value="InterPro"/>
</dbReference>
<dbReference type="PANTHER" id="PTHR43462">
    <property type="entry name" value="ALANYL-TRNA EDITING PROTEIN"/>
    <property type="match status" value="1"/>
</dbReference>
<evidence type="ECO:0000313" key="5">
    <source>
        <dbReference type="EMBL" id="PHM65132.1"/>
    </source>
</evidence>
<comment type="caution">
    <text evidence="5">The sequence shown here is derived from an EMBL/GenBank/DDBJ whole genome shotgun (WGS) entry which is preliminary data.</text>
</comment>
<evidence type="ECO:0000259" key="4">
    <source>
        <dbReference type="SMART" id="SM00863"/>
    </source>
</evidence>
<name>A0A2D0KNY4_9GAMM</name>
<dbReference type="EMBL" id="NJAJ01000019">
    <property type="protein sequence ID" value="PHM65132.1"/>
    <property type="molecule type" value="Genomic_DNA"/>
</dbReference>
<evidence type="ECO:0000256" key="1">
    <source>
        <dbReference type="ARBA" id="ARBA00001947"/>
    </source>
</evidence>
<dbReference type="Gene3D" id="2.40.30.130">
    <property type="match status" value="1"/>
</dbReference>
<dbReference type="SMART" id="SM00863">
    <property type="entry name" value="tRNA_SAD"/>
    <property type="match status" value="1"/>
</dbReference>
<keyword evidence="5" id="KW-0030">Aminoacyl-tRNA synthetase</keyword>
<dbReference type="SUPFAM" id="SSF50447">
    <property type="entry name" value="Translation proteins"/>
    <property type="match status" value="1"/>
</dbReference>
<keyword evidence="6" id="KW-1185">Reference proteome</keyword>